<keyword evidence="3" id="KW-1003">Cell membrane</keyword>
<feature type="transmembrane region" description="Helical" evidence="7">
    <location>
        <begin position="207"/>
        <end position="226"/>
    </location>
</feature>
<keyword evidence="4 7" id="KW-0812">Transmembrane</keyword>
<evidence type="ECO:0000256" key="4">
    <source>
        <dbReference type="ARBA" id="ARBA00022692"/>
    </source>
</evidence>
<dbReference type="RefSeq" id="WP_021634952.1">
    <property type="nucleotide sequence ID" value="NZ_JBKVAZ010000038.1"/>
</dbReference>
<protein>
    <submittedName>
        <fullName evidence="9">Sugar ABC transporter permease</fullName>
    </submittedName>
</protein>
<dbReference type="InterPro" id="IPR051393">
    <property type="entry name" value="ABC_transporter_permease"/>
</dbReference>
<feature type="transmembrane region" description="Helical" evidence="7">
    <location>
        <begin position="105"/>
        <end position="126"/>
    </location>
</feature>
<dbReference type="Proteomes" id="UP000261166">
    <property type="component" value="Unassembled WGS sequence"/>
</dbReference>
<dbReference type="AlphaFoldDB" id="A0A3E3I432"/>
<keyword evidence="2 7" id="KW-0813">Transport</keyword>
<dbReference type="PROSITE" id="PS50928">
    <property type="entry name" value="ABC_TM1"/>
    <property type="match status" value="1"/>
</dbReference>
<name>A0A3E3I432_9FIRM</name>
<dbReference type="Proteomes" id="UP000260812">
    <property type="component" value="Unassembled WGS sequence"/>
</dbReference>
<organism evidence="9 11">
    <name type="scientific">Eisenbergiella massiliensis</name>
    <dbReference type="NCBI Taxonomy" id="1720294"/>
    <lineage>
        <taxon>Bacteria</taxon>
        <taxon>Bacillati</taxon>
        <taxon>Bacillota</taxon>
        <taxon>Clostridia</taxon>
        <taxon>Lachnospirales</taxon>
        <taxon>Lachnospiraceae</taxon>
        <taxon>Eisenbergiella</taxon>
    </lineage>
</organism>
<dbReference type="Gene3D" id="1.10.3720.10">
    <property type="entry name" value="MetI-like"/>
    <property type="match status" value="1"/>
</dbReference>
<feature type="transmembrane region" description="Helical" evidence="7">
    <location>
        <begin position="259"/>
        <end position="277"/>
    </location>
</feature>
<comment type="subcellular location">
    <subcellularLocation>
        <location evidence="1 7">Cell membrane</location>
        <topology evidence="1 7">Multi-pass membrane protein</topology>
    </subcellularLocation>
</comment>
<sequence>MKKFLRKNSLNLFYLPALVLMLFFIAFPLFNGLRLSFYNWNGYSQNRRFVGIDNYVNMLSDRSMRTVFLNTLLYGFGSTILQNIFGLATALLVDSKFKGHTAVRTFIYLPIMISGLIMGYIMYYFLQYDGGILNEILGWFGRKPVDWLADSSRGRIIILLVNSIQYYGNAMVLYLAGLQGIPALYYEAAEVDGATAIQRFRYVTMPLLIPAITSAVIVNLIGSLKLNDVIVSLTNGGPGHDTHSLSTFITLNYFRLEKAGYASAIGVFMFVFIMLVSSVTNRYFRKREVEY</sequence>
<dbReference type="OrthoDB" id="367897at2"/>
<keyword evidence="11" id="KW-1185">Reference proteome</keyword>
<comment type="caution">
    <text evidence="9">The sequence shown here is derived from an EMBL/GenBank/DDBJ whole genome shotgun (WGS) entry which is preliminary data.</text>
</comment>
<accession>A0A3E3I432</accession>
<dbReference type="InterPro" id="IPR000515">
    <property type="entry name" value="MetI-like"/>
</dbReference>
<feature type="transmembrane region" description="Helical" evidence="7">
    <location>
        <begin position="72"/>
        <end position="93"/>
    </location>
</feature>
<dbReference type="PANTHER" id="PTHR30193:SF37">
    <property type="entry name" value="INNER MEMBRANE ABC TRANSPORTER PERMEASE PROTEIN YCJO"/>
    <property type="match status" value="1"/>
</dbReference>
<evidence type="ECO:0000256" key="3">
    <source>
        <dbReference type="ARBA" id="ARBA00022475"/>
    </source>
</evidence>
<evidence type="ECO:0000256" key="2">
    <source>
        <dbReference type="ARBA" id="ARBA00022448"/>
    </source>
</evidence>
<keyword evidence="6 7" id="KW-0472">Membrane</keyword>
<feature type="domain" description="ABC transmembrane type-1" evidence="8">
    <location>
        <begin position="68"/>
        <end position="280"/>
    </location>
</feature>
<dbReference type="EMBL" id="QVLU01000010">
    <property type="protein sequence ID" value="RGE71372.1"/>
    <property type="molecule type" value="Genomic_DNA"/>
</dbReference>
<evidence type="ECO:0000256" key="6">
    <source>
        <dbReference type="ARBA" id="ARBA00023136"/>
    </source>
</evidence>
<comment type="similarity">
    <text evidence="7">Belongs to the binding-protein-dependent transport system permease family.</text>
</comment>
<dbReference type="CDD" id="cd06261">
    <property type="entry name" value="TM_PBP2"/>
    <property type="match status" value="1"/>
</dbReference>
<dbReference type="SUPFAM" id="SSF161098">
    <property type="entry name" value="MetI-like"/>
    <property type="match status" value="1"/>
</dbReference>
<feature type="transmembrane region" description="Helical" evidence="7">
    <location>
        <begin position="166"/>
        <end position="186"/>
    </location>
</feature>
<reference evidence="9 12" key="1">
    <citation type="submission" date="2018-08" db="EMBL/GenBank/DDBJ databases">
        <title>A genome reference for cultivated species of the human gut microbiota.</title>
        <authorList>
            <person name="Zou Y."/>
            <person name="Xue W."/>
            <person name="Luo G."/>
        </authorList>
    </citation>
    <scope>NUCLEOTIDE SEQUENCE [LARGE SCALE GENOMIC DNA]</scope>
    <source>
        <strain evidence="10 12">AF26-4BH</strain>
        <strain evidence="9">TF05-5AC</strain>
    </source>
</reference>
<dbReference type="EMBL" id="QVLV01000008">
    <property type="protein sequence ID" value="RGE59853.1"/>
    <property type="molecule type" value="Genomic_DNA"/>
</dbReference>
<evidence type="ECO:0000259" key="8">
    <source>
        <dbReference type="PROSITE" id="PS50928"/>
    </source>
</evidence>
<dbReference type="InterPro" id="IPR035906">
    <property type="entry name" value="MetI-like_sf"/>
</dbReference>
<dbReference type="Pfam" id="PF00528">
    <property type="entry name" value="BPD_transp_1"/>
    <property type="match status" value="1"/>
</dbReference>
<proteinExistence type="inferred from homology"/>
<keyword evidence="5 7" id="KW-1133">Transmembrane helix</keyword>
<evidence type="ECO:0000313" key="10">
    <source>
        <dbReference type="EMBL" id="RGE71372.1"/>
    </source>
</evidence>
<dbReference type="GeneID" id="97987904"/>
<evidence type="ECO:0000313" key="9">
    <source>
        <dbReference type="EMBL" id="RGE59853.1"/>
    </source>
</evidence>
<evidence type="ECO:0000256" key="1">
    <source>
        <dbReference type="ARBA" id="ARBA00004651"/>
    </source>
</evidence>
<evidence type="ECO:0000313" key="12">
    <source>
        <dbReference type="Proteomes" id="UP000261166"/>
    </source>
</evidence>
<dbReference type="PANTHER" id="PTHR30193">
    <property type="entry name" value="ABC TRANSPORTER PERMEASE PROTEIN"/>
    <property type="match status" value="1"/>
</dbReference>
<evidence type="ECO:0000256" key="5">
    <source>
        <dbReference type="ARBA" id="ARBA00022989"/>
    </source>
</evidence>
<dbReference type="GO" id="GO:0005886">
    <property type="term" value="C:plasma membrane"/>
    <property type="evidence" value="ECO:0007669"/>
    <property type="project" value="UniProtKB-SubCell"/>
</dbReference>
<evidence type="ECO:0000256" key="7">
    <source>
        <dbReference type="RuleBase" id="RU363032"/>
    </source>
</evidence>
<evidence type="ECO:0000313" key="11">
    <source>
        <dbReference type="Proteomes" id="UP000260812"/>
    </source>
</evidence>
<gene>
    <name evidence="10" type="ORF">DWY69_12205</name>
    <name evidence="9" type="ORF">DXC51_13745</name>
</gene>
<dbReference type="GO" id="GO:0055085">
    <property type="term" value="P:transmembrane transport"/>
    <property type="evidence" value="ECO:0007669"/>
    <property type="project" value="InterPro"/>
</dbReference>
<feature type="transmembrane region" description="Helical" evidence="7">
    <location>
        <begin position="12"/>
        <end position="30"/>
    </location>
</feature>